<feature type="compositionally biased region" description="Polar residues" evidence="2">
    <location>
        <begin position="7"/>
        <end position="22"/>
    </location>
</feature>
<dbReference type="InterPro" id="IPR000719">
    <property type="entry name" value="Prot_kinase_dom"/>
</dbReference>
<keyword evidence="1" id="KW-0547">Nucleotide-binding</keyword>
<feature type="region of interest" description="Disordered" evidence="2">
    <location>
        <begin position="1"/>
        <end position="27"/>
    </location>
</feature>
<dbReference type="EMBL" id="CAJMWY010004475">
    <property type="protein sequence ID" value="CAE6532921.1"/>
    <property type="molecule type" value="Genomic_DNA"/>
</dbReference>
<protein>
    <recommendedName>
        <fullName evidence="3">Protein kinase domain-containing protein</fullName>
    </recommendedName>
</protein>
<dbReference type="InterPro" id="IPR051681">
    <property type="entry name" value="Ser/Thr_Kinases-Pseudokinases"/>
</dbReference>
<organism evidence="4 5">
    <name type="scientific">Rhizoctonia solani</name>
    <dbReference type="NCBI Taxonomy" id="456999"/>
    <lineage>
        <taxon>Eukaryota</taxon>
        <taxon>Fungi</taxon>
        <taxon>Dikarya</taxon>
        <taxon>Basidiomycota</taxon>
        <taxon>Agaricomycotina</taxon>
        <taxon>Agaricomycetes</taxon>
        <taxon>Cantharellales</taxon>
        <taxon>Ceratobasidiaceae</taxon>
        <taxon>Rhizoctonia</taxon>
    </lineage>
</organism>
<feature type="binding site" evidence="1">
    <location>
        <position position="86"/>
    </location>
    <ligand>
        <name>ATP</name>
        <dbReference type="ChEBI" id="CHEBI:30616"/>
    </ligand>
</feature>
<dbReference type="AlphaFoldDB" id="A0A8H3DIY2"/>
<dbReference type="PANTHER" id="PTHR44329:SF214">
    <property type="entry name" value="PROTEIN KINASE DOMAIN-CONTAINING PROTEIN"/>
    <property type="match status" value="1"/>
</dbReference>
<dbReference type="GO" id="GO:0004674">
    <property type="term" value="F:protein serine/threonine kinase activity"/>
    <property type="evidence" value="ECO:0007669"/>
    <property type="project" value="TreeGrafter"/>
</dbReference>
<evidence type="ECO:0000313" key="4">
    <source>
        <dbReference type="EMBL" id="CAE6532921.1"/>
    </source>
</evidence>
<accession>A0A8H3DIY2</accession>
<feature type="domain" description="Protein kinase" evidence="3">
    <location>
        <begin position="58"/>
        <end position="496"/>
    </location>
</feature>
<dbReference type="InterPro" id="IPR001245">
    <property type="entry name" value="Ser-Thr/Tyr_kinase_cat_dom"/>
</dbReference>
<keyword evidence="1" id="KW-0067">ATP-binding</keyword>
<evidence type="ECO:0000313" key="5">
    <source>
        <dbReference type="Proteomes" id="UP000663861"/>
    </source>
</evidence>
<dbReference type="PROSITE" id="PS00107">
    <property type="entry name" value="PROTEIN_KINASE_ATP"/>
    <property type="match status" value="1"/>
</dbReference>
<dbReference type="PANTHER" id="PTHR44329">
    <property type="entry name" value="SERINE/THREONINE-PROTEIN KINASE TNNI3K-RELATED"/>
    <property type="match status" value="1"/>
</dbReference>
<dbReference type="SUPFAM" id="SSF56112">
    <property type="entry name" value="Protein kinase-like (PK-like)"/>
    <property type="match status" value="2"/>
</dbReference>
<dbReference type="Proteomes" id="UP000663861">
    <property type="component" value="Unassembled WGS sequence"/>
</dbReference>
<proteinExistence type="predicted"/>
<evidence type="ECO:0000256" key="1">
    <source>
        <dbReference type="PROSITE-ProRule" id="PRU10141"/>
    </source>
</evidence>
<reference evidence="4" key="1">
    <citation type="submission" date="2021-01" db="EMBL/GenBank/DDBJ databases">
        <authorList>
            <person name="Kaushik A."/>
        </authorList>
    </citation>
    <scope>NUCLEOTIDE SEQUENCE</scope>
    <source>
        <strain evidence="4">AG4-RS23</strain>
    </source>
</reference>
<evidence type="ECO:0000256" key="2">
    <source>
        <dbReference type="SAM" id="MobiDB-lite"/>
    </source>
</evidence>
<dbReference type="PROSITE" id="PS50011">
    <property type="entry name" value="PROTEIN_KINASE_DOM"/>
    <property type="match status" value="1"/>
</dbReference>
<dbReference type="Pfam" id="PF07714">
    <property type="entry name" value="PK_Tyr_Ser-Thr"/>
    <property type="match status" value="2"/>
</dbReference>
<gene>
    <name evidence="4" type="ORF">RDB_LOCUS178022</name>
</gene>
<sequence>MDWVPNSLRTPSDSSSTIGTASRSRDEVHSANLTIKEMLRLLVAHGSADISHQIDPKGYSEVPIGVGGHGDVWKGRMRDDREIAVKVWRQFPKTDLAKVMKRTMQEIYSWSKIRHENIHELMGVTEHQGKLGIVSLWMEHGDLRSYIERNPEVDRYSWCIQVASGVSYLHQNELEIITGKSPYIEYKRDFGVLKALSDKKLPRRPEALSQTSDKHDRLWNLLVECWNHDCAARPDAQHVLDLLRLETIPPEVKTPDFIARHMSLQEIFSLLLRHGCANLSSEMDVRQDDAVIMNGGGFGDIWLGRLYDGTRIAIKAMRQLIIEQSHYENLKCIQVTRGLAYIHQHEMLNCIPPRSLELNVLVSSEGDAKVTGFSSVIMSETSLVFSETTMTSATSVRWAAPELLLEGATRSKPADVYALGMTMLEIFTGNVPYPECRHDYMVLRKVSNGILPTRPIDQIKNDKRGNKVWELMLSCWDRNPDARPTASQVLESLNTISSIPT</sequence>
<evidence type="ECO:0000259" key="3">
    <source>
        <dbReference type="PROSITE" id="PS50011"/>
    </source>
</evidence>
<name>A0A8H3DIY2_9AGAM</name>
<dbReference type="InterPro" id="IPR011009">
    <property type="entry name" value="Kinase-like_dom_sf"/>
</dbReference>
<dbReference type="Gene3D" id="1.10.510.10">
    <property type="entry name" value="Transferase(Phosphotransferase) domain 1"/>
    <property type="match status" value="3"/>
</dbReference>
<comment type="caution">
    <text evidence="4">The sequence shown here is derived from an EMBL/GenBank/DDBJ whole genome shotgun (WGS) entry which is preliminary data.</text>
</comment>
<dbReference type="GO" id="GO:0005524">
    <property type="term" value="F:ATP binding"/>
    <property type="evidence" value="ECO:0007669"/>
    <property type="project" value="UniProtKB-UniRule"/>
</dbReference>
<dbReference type="InterPro" id="IPR017441">
    <property type="entry name" value="Protein_kinase_ATP_BS"/>
</dbReference>